<evidence type="ECO:0000313" key="2">
    <source>
        <dbReference type="EMBL" id="MED6126052.1"/>
    </source>
</evidence>
<sequence length="164" mass="18620">MRPQQISKTSKSPRIPVIWRPPPRDWLKINVDAAFNSDTKKGFAAVVIRDSFERVRGGSTSTLTTNSSLTAEATAMREALILPKNLQIQQIDPILQDIRELKATIDSSEFTWTPRDGNKLAHLIAEQKKNSTLPINWSYNPPTLIQRQIQLDSQPMRLHPNLLQ</sequence>
<dbReference type="InterPro" id="IPR052929">
    <property type="entry name" value="RNase_H-like_EbsB-rel"/>
</dbReference>
<keyword evidence="3" id="KW-1185">Reference proteome</keyword>
<name>A0ABU6RPL3_9FABA</name>
<organism evidence="2 3">
    <name type="scientific">Stylosanthes scabra</name>
    <dbReference type="NCBI Taxonomy" id="79078"/>
    <lineage>
        <taxon>Eukaryota</taxon>
        <taxon>Viridiplantae</taxon>
        <taxon>Streptophyta</taxon>
        <taxon>Embryophyta</taxon>
        <taxon>Tracheophyta</taxon>
        <taxon>Spermatophyta</taxon>
        <taxon>Magnoliopsida</taxon>
        <taxon>eudicotyledons</taxon>
        <taxon>Gunneridae</taxon>
        <taxon>Pentapetalae</taxon>
        <taxon>rosids</taxon>
        <taxon>fabids</taxon>
        <taxon>Fabales</taxon>
        <taxon>Fabaceae</taxon>
        <taxon>Papilionoideae</taxon>
        <taxon>50 kb inversion clade</taxon>
        <taxon>dalbergioids sensu lato</taxon>
        <taxon>Dalbergieae</taxon>
        <taxon>Pterocarpus clade</taxon>
        <taxon>Stylosanthes</taxon>
    </lineage>
</organism>
<dbReference type="PANTHER" id="PTHR47074:SF73">
    <property type="entry name" value="OS04G0448401 PROTEIN"/>
    <property type="match status" value="1"/>
</dbReference>
<dbReference type="CDD" id="cd06222">
    <property type="entry name" value="RNase_H_like"/>
    <property type="match status" value="1"/>
</dbReference>
<evidence type="ECO:0000313" key="3">
    <source>
        <dbReference type="Proteomes" id="UP001341840"/>
    </source>
</evidence>
<dbReference type="EMBL" id="JASCZI010031141">
    <property type="protein sequence ID" value="MED6126052.1"/>
    <property type="molecule type" value="Genomic_DNA"/>
</dbReference>
<gene>
    <name evidence="2" type="ORF">PIB30_074652</name>
</gene>
<dbReference type="Pfam" id="PF13456">
    <property type="entry name" value="RVT_3"/>
    <property type="match status" value="1"/>
</dbReference>
<accession>A0ABU6RPL3</accession>
<protein>
    <recommendedName>
        <fullName evidence="1">RNase H type-1 domain-containing protein</fullName>
    </recommendedName>
</protein>
<dbReference type="Proteomes" id="UP001341840">
    <property type="component" value="Unassembled WGS sequence"/>
</dbReference>
<proteinExistence type="predicted"/>
<feature type="domain" description="RNase H type-1" evidence="1">
    <location>
        <begin position="30"/>
        <end position="91"/>
    </location>
</feature>
<dbReference type="InterPro" id="IPR002156">
    <property type="entry name" value="RNaseH_domain"/>
</dbReference>
<dbReference type="InterPro" id="IPR044730">
    <property type="entry name" value="RNase_H-like_dom_plant"/>
</dbReference>
<dbReference type="PANTHER" id="PTHR47074">
    <property type="entry name" value="BNAC02G40300D PROTEIN"/>
    <property type="match status" value="1"/>
</dbReference>
<reference evidence="2 3" key="1">
    <citation type="journal article" date="2023" name="Plants (Basel)">
        <title>Bridging the Gap: Combining Genomics and Transcriptomics Approaches to Understand Stylosanthes scabra, an Orphan Legume from the Brazilian Caatinga.</title>
        <authorList>
            <person name="Ferreira-Neto J.R.C."/>
            <person name="da Silva M.D."/>
            <person name="Binneck E."/>
            <person name="de Melo N.F."/>
            <person name="da Silva R.H."/>
            <person name="de Melo A.L.T.M."/>
            <person name="Pandolfi V."/>
            <person name="Bustamante F.O."/>
            <person name="Brasileiro-Vidal A.C."/>
            <person name="Benko-Iseppon A.M."/>
        </authorList>
    </citation>
    <scope>NUCLEOTIDE SEQUENCE [LARGE SCALE GENOMIC DNA]</scope>
    <source>
        <tissue evidence="2">Leaves</tissue>
    </source>
</reference>
<dbReference type="SUPFAM" id="SSF53098">
    <property type="entry name" value="Ribonuclease H-like"/>
    <property type="match status" value="1"/>
</dbReference>
<dbReference type="InterPro" id="IPR012337">
    <property type="entry name" value="RNaseH-like_sf"/>
</dbReference>
<comment type="caution">
    <text evidence="2">The sequence shown here is derived from an EMBL/GenBank/DDBJ whole genome shotgun (WGS) entry which is preliminary data.</text>
</comment>
<evidence type="ECO:0000259" key="1">
    <source>
        <dbReference type="Pfam" id="PF13456"/>
    </source>
</evidence>